<keyword evidence="2" id="KW-0732">Signal</keyword>
<dbReference type="EMBL" id="CP144918">
    <property type="protein sequence ID" value="WWA48358.1"/>
    <property type="molecule type" value="Genomic_DNA"/>
</dbReference>
<evidence type="ECO:0000313" key="3">
    <source>
        <dbReference type="EMBL" id="WWA48358.1"/>
    </source>
</evidence>
<evidence type="ECO:0000313" key="4">
    <source>
        <dbReference type="Proteomes" id="UP001335183"/>
    </source>
</evidence>
<name>A0ABZ2D5N3_9SPHN</name>
<keyword evidence="4" id="KW-1185">Reference proteome</keyword>
<proteinExistence type="predicted"/>
<organism evidence="3 4">
    <name type="scientific">Pelagerythrobacter marensis</name>
    <dbReference type="NCBI Taxonomy" id="543877"/>
    <lineage>
        <taxon>Bacteria</taxon>
        <taxon>Pseudomonadati</taxon>
        <taxon>Pseudomonadota</taxon>
        <taxon>Alphaproteobacteria</taxon>
        <taxon>Sphingomonadales</taxon>
        <taxon>Erythrobacteraceae</taxon>
        <taxon>Pelagerythrobacter</taxon>
    </lineage>
</organism>
<gene>
    <name evidence="3" type="ORF">V5F89_05515</name>
</gene>
<protein>
    <submittedName>
        <fullName evidence="3">Uncharacterized protein</fullName>
    </submittedName>
</protein>
<feature type="chain" id="PRO_5045742056" evidence="2">
    <location>
        <begin position="33"/>
        <end position="118"/>
    </location>
</feature>
<feature type="signal peptide" evidence="2">
    <location>
        <begin position="1"/>
        <end position="32"/>
    </location>
</feature>
<dbReference type="Proteomes" id="UP001335183">
    <property type="component" value="Chromosome"/>
</dbReference>
<evidence type="ECO:0000256" key="1">
    <source>
        <dbReference type="SAM" id="MobiDB-lite"/>
    </source>
</evidence>
<evidence type="ECO:0000256" key="2">
    <source>
        <dbReference type="SAM" id="SignalP"/>
    </source>
</evidence>
<sequence length="118" mass="12510">MTLSPALIRFRFVAAVLLAVACLQAVPTKAVAFERRHGSAFDIAAVEVSTAPFQCKAEQGQVQRIEPPVAMAPVRSASAHAAARTSRFLRFGRPPQTGPPRARDVASLTHAARGPPLA</sequence>
<feature type="region of interest" description="Disordered" evidence="1">
    <location>
        <begin position="88"/>
        <end position="118"/>
    </location>
</feature>
<dbReference type="RefSeq" id="WP_338447241.1">
    <property type="nucleotide sequence ID" value="NZ_CP144918.1"/>
</dbReference>
<accession>A0ABZ2D5N3</accession>
<reference evidence="3 4" key="1">
    <citation type="submission" date="2024-02" db="EMBL/GenBank/DDBJ databases">
        <title>The whole genome sequence of five bacterial samples isolated from Abu Dhabi Sabkha-shore region.</title>
        <authorList>
            <person name="Sudalaimuthuasari N."/>
            <person name="Sarfraz B."/>
            <person name="Tuyisabe J.D."/>
            <person name="Mugisha Ntwali L.D.M."/>
            <person name="Ali A.I.A.A."/>
            <person name="Almansoori S.Z.A."/>
            <person name="Alajami H.S.A."/>
            <person name="Almeqbaali A.A.S."/>
            <person name="Kundu B."/>
            <person name="Saeed E.E."/>
            <person name="Sukumarinath V."/>
            <person name="Mishra A.K."/>
            <person name="Hazzouri K.M."/>
            <person name="Almaskari R."/>
            <person name="Sharma A.K."/>
            <person name="Amiri K.M.A."/>
        </authorList>
    </citation>
    <scope>NUCLEOTIDE SEQUENCE [LARGE SCALE GENOMIC DNA]</scope>
    <source>
        <strain evidence="4">kcgeb_sd</strain>
    </source>
</reference>